<dbReference type="PANTHER" id="PTHR36034:SF2">
    <property type="entry name" value="EXPRESSED PROTEIN"/>
    <property type="match status" value="1"/>
</dbReference>
<feature type="region of interest" description="Disordered" evidence="1">
    <location>
        <begin position="713"/>
        <end position="740"/>
    </location>
</feature>
<keyword evidence="3" id="KW-1185">Reference proteome</keyword>
<feature type="region of interest" description="Disordered" evidence="1">
    <location>
        <begin position="38"/>
        <end position="80"/>
    </location>
</feature>
<feature type="compositionally biased region" description="Polar residues" evidence="1">
    <location>
        <begin position="38"/>
        <end position="56"/>
    </location>
</feature>
<evidence type="ECO:0000313" key="2">
    <source>
        <dbReference type="EMBL" id="KAG6479034.1"/>
    </source>
</evidence>
<reference evidence="2 3" key="1">
    <citation type="submission" date="2020-08" db="EMBL/GenBank/DDBJ databases">
        <title>Plant Genome Project.</title>
        <authorList>
            <person name="Zhang R.-G."/>
        </authorList>
    </citation>
    <scope>NUCLEOTIDE SEQUENCE [LARGE SCALE GENOMIC DNA]</scope>
    <source>
        <tissue evidence="2">Rhizome</tissue>
    </source>
</reference>
<evidence type="ECO:0000256" key="1">
    <source>
        <dbReference type="SAM" id="MobiDB-lite"/>
    </source>
</evidence>
<sequence length="816" mass="89019">MNFLIRTTLPVVPEVSRVAESDNDNSLPLVQQLTSTSEGLISKDQVPNGSTGNDAATGSDKVGDAGSVAPDATHRNQGYHTDVSKNDGWITIPNKELPDNWAYANDISQLRSWDRSFIFPGEQICILVCLSASNSTEESKITTPPTVVAPLLSNAKSNPNKSHPIENVNEGANSITGEALCQLVESDRQTNSDASILSPEIDISLTEFPVRFGCHTHQTERLLESFRNSNFFVRITEADEELWSKKNAPSQRKPEVVVGRSQSDGQSKKIPKKNAIAEVVDMGGFDGNTSGGVARDTVRCCSLSNGDVAVLLEVNVGVSNLKDPVLEVIQFEKYQKSNNDTGNFIDLPVENKDDPYHELLHWLLPLDRIMPPPRPLSSPFTSSISQKITSTSGSQIFSFALRSYSMPSLPQGSGPASVTSFSNTKPASEPEDYNQFSLENFQKSKDIVNEGLLSFRGVSLEPQRFSAHCGLEGMYLPGRRWRRKLEIINPVEIHSFTTECNTEDLLCVKLKNVSPVHTPDIVIFVDAMTIVSEDEAPIGGSPLSIPIASIETGNGHSLPDLALRRGEEHSFILKLAARANKNQGNSEMARFLRISAAAPESKLFFKHLIDWRPRIARDLMVSIVSDKKIDTPIPRAPQLPIMVLTLEATNLTNEDLTFTVLSSEPSVSPSVLSLNSTPKSPMNIYPAFHDYAGKTRDRCKKIVQVLSPLPVTTTFENESSNDSNTLGSEGQETSTLPDHVSSNCSGLTHLWMQSAVPLGCIPAHSSATVKLELLPLTDGIIPLDTLRIAVKEKGLTFIPEHTLTVHATSSIASGIL</sequence>
<protein>
    <submittedName>
        <fullName evidence="2">Uncharacterized protein</fullName>
    </submittedName>
</protein>
<dbReference type="AlphaFoldDB" id="A0A8J5F552"/>
<comment type="caution">
    <text evidence="2">The sequence shown here is derived from an EMBL/GenBank/DDBJ whole genome shotgun (WGS) entry which is preliminary data.</text>
</comment>
<proteinExistence type="predicted"/>
<organism evidence="2 3">
    <name type="scientific">Zingiber officinale</name>
    <name type="common">Ginger</name>
    <name type="synonym">Amomum zingiber</name>
    <dbReference type="NCBI Taxonomy" id="94328"/>
    <lineage>
        <taxon>Eukaryota</taxon>
        <taxon>Viridiplantae</taxon>
        <taxon>Streptophyta</taxon>
        <taxon>Embryophyta</taxon>
        <taxon>Tracheophyta</taxon>
        <taxon>Spermatophyta</taxon>
        <taxon>Magnoliopsida</taxon>
        <taxon>Liliopsida</taxon>
        <taxon>Zingiberales</taxon>
        <taxon>Zingiberaceae</taxon>
        <taxon>Zingiber</taxon>
    </lineage>
</organism>
<dbReference type="PANTHER" id="PTHR36034">
    <property type="entry name" value="EXPRESSED PROTEIN"/>
    <property type="match status" value="1"/>
</dbReference>
<dbReference type="Proteomes" id="UP000734854">
    <property type="component" value="Unassembled WGS sequence"/>
</dbReference>
<accession>A0A8J5F552</accession>
<feature type="region of interest" description="Disordered" evidence="1">
    <location>
        <begin position="244"/>
        <end position="271"/>
    </location>
</feature>
<dbReference type="EMBL" id="JACMSC010000017">
    <property type="protein sequence ID" value="KAG6479034.1"/>
    <property type="molecule type" value="Genomic_DNA"/>
</dbReference>
<evidence type="ECO:0000313" key="3">
    <source>
        <dbReference type="Proteomes" id="UP000734854"/>
    </source>
</evidence>
<name>A0A8J5F552_ZINOF</name>
<gene>
    <name evidence="2" type="ORF">ZIOFF_062484</name>
</gene>